<feature type="domain" description="IrrE N-terminal-like" evidence="1">
    <location>
        <begin position="22"/>
        <end position="69"/>
    </location>
</feature>
<evidence type="ECO:0000313" key="2">
    <source>
        <dbReference type="EMBL" id="CAI4033613.1"/>
    </source>
</evidence>
<dbReference type="RefSeq" id="WP_289270968.1">
    <property type="nucleotide sequence ID" value="NZ_OX365700.1"/>
</dbReference>
<protein>
    <submittedName>
        <fullName evidence="2">ImmA/IrrE family metallo-endopeptidase</fullName>
    </submittedName>
</protein>
<gene>
    <name evidence="2" type="ORF">DNFV4_04054</name>
</gene>
<dbReference type="Pfam" id="PF06114">
    <property type="entry name" value="Peptidase_M78"/>
    <property type="match status" value="1"/>
</dbReference>
<name>A0AA86N2L8_9BACT</name>
<evidence type="ECO:0000259" key="1">
    <source>
        <dbReference type="Pfam" id="PF06114"/>
    </source>
</evidence>
<proteinExistence type="predicted"/>
<sequence length="82" mass="9707">MLRIPAHVILPFGYRILVKQVTDSEMDARDKDADGIWDSDTRTIYIRKRLPVTRRRYILAHELGHAWLDWQHRHLDNGKAST</sequence>
<dbReference type="EMBL" id="OX365700">
    <property type="protein sequence ID" value="CAI4033613.1"/>
    <property type="molecule type" value="Genomic_DNA"/>
</dbReference>
<evidence type="ECO:0000313" key="3">
    <source>
        <dbReference type="Proteomes" id="UP001179121"/>
    </source>
</evidence>
<keyword evidence="3" id="KW-1185">Reference proteome</keyword>
<dbReference type="Gene3D" id="1.10.10.2910">
    <property type="match status" value="1"/>
</dbReference>
<dbReference type="Proteomes" id="UP001179121">
    <property type="component" value="Chromosome"/>
</dbReference>
<accession>A0AA86N2L8</accession>
<organism evidence="2 3">
    <name type="scientific">Nitrospira tepida</name>
    <dbReference type="NCBI Taxonomy" id="2973512"/>
    <lineage>
        <taxon>Bacteria</taxon>
        <taxon>Pseudomonadati</taxon>
        <taxon>Nitrospirota</taxon>
        <taxon>Nitrospiria</taxon>
        <taxon>Nitrospirales</taxon>
        <taxon>Nitrospiraceae</taxon>
        <taxon>Nitrospira</taxon>
    </lineage>
</organism>
<dbReference type="KEGG" id="nti:DNFV4_04054"/>
<reference evidence="2" key="1">
    <citation type="submission" date="2022-10" db="EMBL/GenBank/DDBJ databases">
        <authorList>
            <person name="Koch H."/>
        </authorList>
    </citation>
    <scope>NUCLEOTIDE SEQUENCE</scope>
    <source>
        <strain evidence="2">DNF</strain>
    </source>
</reference>
<dbReference type="AlphaFoldDB" id="A0AA86N2L8"/>
<dbReference type="InterPro" id="IPR010359">
    <property type="entry name" value="IrrE_HExxH"/>
</dbReference>